<gene>
    <name evidence="2" type="ORF">BU26DRAFT_564053</name>
</gene>
<proteinExistence type="predicted"/>
<protein>
    <submittedName>
        <fullName evidence="2">Uncharacterized protein</fullName>
    </submittedName>
</protein>
<dbReference type="OrthoDB" id="3525185at2759"/>
<name>A0A6A6III5_9PLEO</name>
<evidence type="ECO:0000313" key="3">
    <source>
        <dbReference type="Proteomes" id="UP000800094"/>
    </source>
</evidence>
<dbReference type="Proteomes" id="UP000800094">
    <property type="component" value="Unassembled WGS sequence"/>
</dbReference>
<sequence length="495" mass="54772">MTDRISKPRQRKKRETKGPIVIPDDNSQESPAKEPTLAGATSDPTATSSALQVAHSPGRKPVFDEWTELEADEAIAAIRYQYKFPTMYQPPKAVPEALDVAFISHFVQLNKGIRSYSPEIPWITHLPEMHVQASKPALRLSIRSASMAFYATVHKDPAILVDSYRWYTMSLNCQRQTLARLTSNSMPSEEEILVPIILALYEVYAGTTQTSVFHHLAASTKILEMRGPSNCKGLAFPLFKSMRISDAHKAMVFNQPSVFSTPEWMTVPFEGQLKNAHQYLTDILLVIPDCMGLCKISGSMRSFLSRPIPSHVDLKPVQERAKQLLQQLDDWVAKNPHLLKVATGPQVVTADMGSPATSGASADAPTKSTLILPEGFIALTAATYESIRLILSLLLDKVSPREPSVSSVDPNTPPEANVPTLIDTASMCANSILEITSYLESTHPIGFDFMRSVFPLAVVALVAPRMEQQKRAQQMLERWGRKRGMAGLTSAWLHI</sequence>
<dbReference type="GeneID" id="54586571"/>
<evidence type="ECO:0000256" key="1">
    <source>
        <dbReference type="SAM" id="MobiDB-lite"/>
    </source>
</evidence>
<dbReference type="InterPro" id="IPR053178">
    <property type="entry name" value="Osmoadaptation_assoc"/>
</dbReference>
<dbReference type="PANTHER" id="PTHR38111">
    <property type="entry name" value="ZN(2)-C6 FUNGAL-TYPE DOMAIN-CONTAINING PROTEIN-RELATED"/>
    <property type="match status" value="1"/>
</dbReference>
<dbReference type="AlphaFoldDB" id="A0A6A6III5"/>
<organism evidence="2 3">
    <name type="scientific">Trematosphaeria pertusa</name>
    <dbReference type="NCBI Taxonomy" id="390896"/>
    <lineage>
        <taxon>Eukaryota</taxon>
        <taxon>Fungi</taxon>
        <taxon>Dikarya</taxon>
        <taxon>Ascomycota</taxon>
        <taxon>Pezizomycotina</taxon>
        <taxon>Dothideomycetes</taxon>
        <taxon>Pleosporomycetidae</taxon>
        <taxon>Pleosporales</taxon>
        <taxon>Massarineae</taxon>
        <taxon>Trematosphaeriaceae</taxon>
        <taxon>Trematosphaeria</taxon>
    </lineage>
</organism>
<feature type="region of interest" description="Disordered" evidence="1">
    <location>
        <begin position="1"/>
        <end position="57"/>
    </location>
</feature>
<accession>A0A6A6III5</accession>
<feature type="compositionally biased region" description="Polar residues" evidence="1">
    <location>
        <begin position="42"/>
        <end position="51"/>
    </location>
</feature>
<dbReference type="PANTHER" id="PTHR38111:SF2">
    <property type="entry name" value="FINGER DOMAIN PROTEIN, PUTATIVE (AFU_ORTHOLOGUE AFUA_1G01560)-RELATED"/>
    <property type="match status" value="1"/>
</dbReference>
<dbReference type="RefSeq" id="XP_033685180.1">
    <property type="nucleotide sequence ID" value="XM_033833241.1"/>
</dbReference>
<evidence type="ECO:0000313" key="2">
    <source>
        <dbReference type="EMBL" id="KAF2250176.1"/>
    </source>
</evidence>
<reference evidence="2" key="1">
    <citation type="journal article" date="2020" name="Stud. Mycol.">
        <title>101 Dothideomycetes genomes: a test case for predicting lifestyles and emergence of pathogens.</title>
        <authorList>
            <person name="Haridas S."/>
            <person name="Albert R."/>
            <person name="Binder M."/>
            <person name="Bloem J."/>
            <person name="Labutti K."/>
            <person name="Salamov A."/>
            <person name="Andreopoulos B."/>
            <person name="Baker S."/>
            <person name="Barry K."/>
            <person name="Bills G."/>
            <person name="Bluhm B."/>
            <person name="Cannon C."/>
            <person name="Castanera R."/>
            <person name="Culley D."/>
            <person name="Daum C."/>
            <person name="Ezra D."/>
            <person name="Gonzalez J."/>
            <person name="Henrissat B."/>
            <person name="Kuo A."/>
            <person name="Liang C."/>
            <person name="Lipzen A."/>
            <person name="Lutzoni F."/>
            <person name="Magnuson J."/>
            <person name="Mondo S."/>
            <person name="Nolan M."/>
            <person name="Ohm R."/>
            <person name="Pangilinan J."/>
            <person name="Park H.-J."/>
            <person name="Ramirez L."/>
            <person name="Alfaro M."/>
            <person name="Sun H."/>
            <person name="Tritt A."/>
            <person name="Yoshinaga Y."/>
            <person name="Zwiers L.-H."/>
            <person name="Turgeon B."/>
            <person name="Goodwin S."/>
            <person name="Spatafora J."/>
            <person name="Crous P."/>
            <person name="Grigoriev I."/>
        </authorList>
    </citation>
    <scope>NUCLEOTIDE SEQUENCE</scope>
    <source>
        <strain evidence="2">CBS 122368</strain>
    </source>
</reference>
<dbReference type="EMBL" id="ML987194">
    <property type="protein sequence ID" value="KAF2250176.1"/>
    <property type="molecule type" value="Genomic_DNA"/>
</dbReference>
<keyword evidence="3" id="KW-1185">Reference proteome</keyword>